<dbReference type="RefSeq" id="WP_208831449.1">
    <property type="nucleotide sequence ID" value="NZ_CP072110.1"/>
</dbReference>
<evidence type="ECO:0000313" key="2">
    <source>
        <dbReference type="EMBL" id="QTH63392.1"/>
    </source>
</evidence>
<dbReference type="EMBL" id="CP072110">
    <property type="protein sequence ID" value="QTH63392.1"/>
    <property type="molecule type" value="Genomic_DNA"/>
</dbReference>
<feature type="chain" id="PRO_5036848727" evidence="1">
    <location>
        <begin position="41"/>
        <end position="313"/>
    </location>
</feature>
<gene>
    <name evidence="2" type="ORF">J1N51_11715</name>
</gene>
<evidence type="ECO:0000256" key="1">
    <source>
        <dbReference type="SAM" id="SignalP"/>
    </source>
</evidence>
<organism evidence="2 3">
    <name type="scientific">Psychrosphaera ytuae</name>
    <dbReference type="NCBI Taxonomy" id="2820710"/>
    <lineage>
        <taxon>Bacteria</taxon>
        <taxon>Pseudomonadati</taxon>
        <taxon>Pseudomonadota</taxon>
        <taxon>Gammaproteobacteria</taxon>
        <taxon>Alteromonadales</taxon>
        <taxon>Pseudoalteromonadaceae</taxon>
        <taxon>Psychrosphaera</taxon>
    </lineage>
</organism>
<sequence length="313" mass="35191">MQVMNSNVVKLTRTSTTLLKRATRLGLFALGMGLTSQALANSDIWLFDINTQGQLVTDSAKNITARPGYDNQPHFSRDGKGLFYTEMSTVFGLQQTDVIYYSFDDQSQTNITKTIETSEYSPTETSDPNLLSVIKVERDGTQRLWYVNKSTGQQSLLNRHIKPVGYHAWGEKGEIAMFILGEPMTLQLVDDKKDKQATTLDNNIGPSIRYSDELDLFTYSKEQDGRQMLWSFSVKDGTKQPQIALPNGSQYYTLFDQTQVITADQNSLVTWPLNSKASWRPFADLSPFCVNGITRIAVNKPKTKIAVVCNEPQ</sequence>
<dbReference type="Proteomes" id="UP000682739">
    <property type="component" value="Chromosome"/>
</dbReference>
<accession>A0A975DA66</accession>
<dbReference type="AlphaFoldDB" id="A0A975DA66"/>
<dbReference type="InterPro" id="IPR011042">
    <property type="entry name" value="6-blade_b-propeller_TolB-like"/>
</dbReference>
<reference evidence="2" key="1">
    <citation type="submission" date="2021-03" db="EMBL/GenBank/DDBJ databases">
        <title>Description of Psychrosphaera ytuae sp. nov. isolated from deep sea sediment of South China Sea.</title>
        <authorList>
            <person name="Zhang J."/>
            <person name="Xu X.-D."/>
        </authorList>
    </citation>
    <scope>NUCLEOTIDE SEQUENCE</scope>
    <source>
        <strain evidence="2">MTZ26</strain>
    </source>
</reference>
<name>A0A975DA66_9GAMM</name>
<evidence type="ECO:0000313" key="3">
    <source>
        <dbReference type="Proteomes" id="UP000682739"/>
    </source>
</evidence>
<proteinExistence type="predicted"/>
<feature type="signal peptide" evidence="1">
    <location>
        <begin position="1"/>
        <end position="40"/>
    </location>
</feature>
<keyword evidence="1" id="KW-0732">Signal</keyword>
<dbReference type="KEGG" id="psym:J1N51_11715"/>
<dbReference type="Gene3D" id="2.120.10.30">
    <property type="entry name" value="TolB, C-terminal domain"/>
    <property type="match status" value="1"/>
</dbReference>
<dbReference type="SUPFAM" id="SSF82171">
    <property type="entry name" value="DPP6 N-terminal domain-like"/>
    <property type="match status" value="1"/>
</dbReference>
<keyword evidence="3" id="KW-1185">Reference proteome</keyword>
<protein>
    <submittedName>
        <fullName evidence="2">Uncharacterized protein</fullName>
    </submittedName>
</protein>